<reference evidence="8" key="1">
    <citation type="journal article" date="2017" name="Front. Plant Sci.">
        <title>Climate Clever Clovers: New Paradigm to Reduce the Environmental Footprint of Ruminants by Breeding Low Methanogenic Forages Utilizing Haplotype Variation.</title>
        <authorList>
            <person name="Kaur P."/>
            <person name="Appels R."/>
            <person name="Bayer P.E."/>
            <person name="Keeble-Gagnere G."/>
            <person name="Wang J."/>
            <person name="Hirakawa H."/>
            <person name="Shirasawa K."/>
            <person name="Vercoe P."/>
            <person name="Stefanova K."/>
            <person name="Durmic Z."/>
            <person name="Nichols P."/>
            <person name="Revell C."/>
            <person name="Isobe S.N."/>
            <person name="Edwards D."/>
            <person name="Erskine W."/>
        </authorList>
    </citation>
    <scope>NUCLEOTIDE SEQUENCE [LARGE SCALE GENOMIC DNA]</scope>
    <source>
        <strain evidence="8">cv. Daliak</strain>
    </source>
</reference>
<evidence type="ECO:0000259" key="6">
    <source>
        <dbReference type="PROSITE" id="PS50994"/>
    </source>
</evidence>
<accession>A0A2Z6NSH0</accession>
<dbReference type="InterPro" id="IPR043502">
    <property type="entry name" value="DNA/RNA_pol_sf"/>
</dbReference>
<dbReference type="PANTHER" id="PTHR42648:SF18">
    <property type="entry name" value="RETROTRANSPOSON, UNCLASSIFIED-LIKE PROTEIN"/>
    <property type="match status" value="1"/>
</dbReference>
<dbReference type="Pfam" id="PF22936">
    <property type="entry name" value="Pol_BBD"/>
    <property type="match status" value="1"/>
</dbReference>
<dbReference type="OrthoDB" id="1645289at2759"/>
<keyword evidence="1" id="KW-0645">Protease</keyword>
<dbReference type="SUPFAM" id="SSF56672">
    <property type="entry name" value="DNA/RNA polymerases"/>
    <property type="match status" value="1"/>
</dbReference>
<evidence type="ECO:0000313" key="7">
    <source>
        <dbReference type="EMBL" id="GAU47154.1"/>
    </source>
</evidence>
<protein>
    <recommendedName>
        <fullName evidence="6">Integrase catalytic domain-containing protein</fullName>
    </recommendedName>
</protein>
<dbReference type="Pfam" id="PF13976">
    <property type="entry name" value="gag_pre-integrs"/>
    <property type="match status" value="1"/>
</dbReference>
<dbReference type="GO" id="GO:0003676">
    <property type="term" value="F:nucleic acid binding"/>
    <property type="evidence" value="ECO:0007669"/>
    <property type="project" value="InterPro"/>
</dbReference>
<feature type="region of interest" description="Disordered" evidence="5">
    <location>
        <begin position="185"/>
        <end position="208"/>
    </location>
</feature>
<sequence length="1106" mass="126896">MQPSIPKFDAHYDHWAMLMENLLRSKEFWSLIENGVTVAPVNATAEEQRITNESKLKDLKAKNFLFQAIDRTILETILNRETARDIWESMRQKVSRLQQDAFFSRTLAIASKMTAHGETMTQTIVVEKVLKSMSSRFNYVVCSIEDAHDATTLTIDELQASLLVHERRMQPLNDRDDEQALKISSTNRGRGRGRMGGRSGGRGRGTQTNYVEYDENQEVLLMAQAIDRSSDNSRLEMWFLDSGCSNHMVGRKDWLFDFDDSFREMVKLVQVITEVYYLPGLQNSLLTIGQLQQKNLTIVFSNDLCKVYHESRGLIMSTQMTANRMYVIHASVLTPMCLKVLKMDPTQLWHCRYGHLSHKGIIILTKKEMVKGLPVLQETAETCEDCIVGKHQRDSIPKSSNWRATEKLQLVHSDICGPITPTSNGGSRYFITFTDDFSRKTWTYVLIEKANDLTIFKKFKAITENESNCKLKCLRTDRGGEFTSTAFNDFCSEHGIKRQLTAAYTPQQNGVSERKNRTIMNMVRSMIARKGVPKRFWPEAVLWATHILNRNPTLFVKEMTPEEAWNGQKPIVHYFRVFGCLAYAHIINKKIIISRDVIFDEANGWDWNEKPTKQRINIEDHDESSATDVATNLGPRVRRPPAWTRDFVTNLENQEDEELQNLVMFSNESDPRTYEEAAKFEVWRKAMDQEIESIKKNDTWEITDLPNGSKKIGVKWIYKTKYNESGKVEKYKARLVAKGYSQQHGIDYNEVFAQVAGWDTIRTVLALSASKGWNVYQLDMKSAFLHGELIENVPRAWYSKIETYFAQAKFIKCPYEPTLFVKQDTEGRMLIVSLYVDDLIYTGNDEKMSDEFKKSMNSKFAMTDLGIMRYFLGVEVKQDDNGILVYQQKYAQDILSRFGMENCNTVCSPIVPGNKLIKDEGGKLVDATEYRQMIGSLMYLLATRPDLTFSVCLIARYMERPTELHLAAAKRVLRYLKGTIGSGIWYKNVSKDVKLEGWTDSDYAGDMDDRKSTSGYVFSYAYGPISWLSKKQPIVTLSTTEVEFVAAASCACQAVWLRKVLEQIGESQVNGKVICDNSSSIKLSKNPVMHGRCKHIDVRYHFLRDL</sequence>
<gene>
    <name evidence="7" type="ORF">TSUD_287370</name>
</gene>
<dbReference type="InterPro" id="IPR001584">
    <property type="entry name" value="Integrase_cat-core"/>
</dbReference>
<dbReference type="Gene3D" id="3.30.420.10">
    <property type="entry name" value="Ribonuclease H-like superfamily/Ribonuclease H"/>
    <property type="match status" value="1"/>
</dbReference>
<keyword evidence="2" id="KW-0479">Metal-binding</keyword>
<name>A0A2Z6NSH0_TRISU</name>
<dbReference type="InterPro" id="IPR054722">
    <property type="entry name" value="PolX-like_BBD"/>
</dbReference>
<dbReference type="Pfam" id="PF14223">
    <property type="entry name" value="Retrotran_gag_2"/>
    <property type="match status" value="1"/>
</dbReference>
<dbReference type="InterPro" id="IPR013103">
    <property type="entry name" value="RVT_2"/>
</dbReference>
<dbReference type="GO" id="GO:0046872">
    <property type="term" value="F:metal ion binding"/>
    <property type="evidence" value="ECO:0007669"/>
    <property type="project" value="UniProtKB-KW"/>
</dbReference>
<keyword evidence="4" id="KW-0378">Hydrolase</keyword>
<dbReference type="InterPro" id="IPR039537">
    <property type="entry name" value="Retrotran_Ty1/copia-like"/>
</dbReference>
<dbReference type="GO" id="GO:0015074">
    <property type="term" value="P:DNA integration"/>
    <property type="evidence" value="ECO:0007669"/>
    <property type="project" value="InterPro"/>
</dbReference>
<dbReference type="EMBL" id="DF974287">
    <property type="protein sequence ID" value="GAU47154.1"/>
    <property type="molecule type" value="Genomic_DNA"/>
</dbReference>
<dbReference type="GO" id="GO:0004190">
    <property type="term" value="F:aspartic-type endopeptidase activity"/>
    <property type="evidence" value="ECO:0007669"/>
    <property type="project" value="UniProtKB-KW"/>
</dbReference>
<evidence type="ECO:0000256" key="2">
    <source>
        <dbReference type="ARBA" id="ARBA00022723"/>
    </source>
</evidence>
<dbReference type="PROSITE" id="PS50994">
    <property type="entry name" value="INTEGRASE"/>
    <property type="match status" value="1"/>
</dbReference>
<evidence type="ECO:0000256" key="1">
    <source>
        <dbReference type="ARBA" id="ARBA00022670"/>
    </source>
</evidence>
<dbReference type="InterPro" id="IPR012337">
    <property type="entry name" value="RNaseH-like_sf"/>
</dbReference>
<dbReference type="InterPro" id="IPR036397">
    <property type="entry name" value="RNaseH_sf"/>
</dbReference>
<dbReference type="InterPro" id="IPR025724">
    <property type="entry name" value="GAG-pre-integrase_dom"/>
</dbReference>
<evidence type="ECO:0000256" key="3">
    <source>
        <dbReference type="ARBA" id="ARBA00022750"/>
    </source>
</evidence>
<dbReference type="Pfam" id="PF00665">
    <property type="entry name" value="rve"/>
    <property type="match status" value="1"/>
</dbReference>
<dbReference type="GO" id="GO:0006508">
    <property type="term" value="P:proteolysis"/>
    <property type="evidence" value="ECO:0007669"/>
    <property type="project" value="UniProtKB-KW"/>
</dbReference>
<organism evidence="7 8">
    <name type="scientific">Trifolium subterraneum</name>
    <name type="common">Subterranean clover</name>
    <dbReference type="NCBI Taxonomy" id="3900"/>
    <lineage>
        <taxon>Eukaryota</taxon>
        <taxon>Viridiplantae</taxon>
        <taxon>Streptophyta</taxon>
        <taxon>Embryophyta</taxon>
        <taxon>Tracheophyta</taxon>
        <taxon>Spermatophyta</taxon>
        <taxon>Magnoliopsida</taxon>
        <taxon>eudicotyledons</taxon>
        <taxon>Gunneridae</taxon>
        <taxon>Pentapetalae</taxon>
        <taxon>rosids</taxon>
        <taxon>fabids</taxon>
        <taxon>Fabales</taxon>
        <taxon>Fabaceae</taxon>
        <taxon>Papilionoideae</taxon>
        <taxon>50 kb inversion clade</taxon>
        <taxon>NPAAA clade</taxon>
        <taxon>Hologalegina</taxon>
        <taxon>IRL clade</taxon>
        <taxon>Trifolieae</taxon>
        <taxon>Trifolium</taxon>
    </lineage>
</organism>
<proteinExistence type="predicted"/>
<keyword evidence="3" id="KW-0064">Aspartyl protease</keyword>
<dbReference type="CDD" id="cd09272">
    <property type="entry name" value="RNase_HI_RT_Ty1"/>
    <property type="match status" value="1"/>
</dbReference>
<dbReference type="Proteomes" id="UP000242715">
    <property type="component" value="Unassembled WGS sequence"/>
</dbReference>
<feature type="domain" description="Integrase catalytic" evidence="6">
    <location>
        <begin position="393"/>
        <end position="569"/>
    </location>
</feature>
<dbReference type="PANTHER" id="PTHR42648">
    <property type="entry name" value="TRANSPOSASE, PUTATIVE-RELATED"/>
    <property type="match status" value="1"/>
</dbReference>
<evidence type="ECO:0000256" key="4">
    <source>
        <dbReference type="ARBA" id="ARBA00022801"/>
    </source>
</evidence>
<keyword evidence="8" id="KW-1185">Reference proteome</keyword>
<dbReference type="SUPFAM" id="SSF53098">
    <property type="entry name" value="Ribonuclease H-like"/>
    <property type="match status" value="1"/>
</dbReference>
<evidence type="ECO:0000256" key="5">
    <source>
        <dbReference type="SAM" id="MobiDB-lite"/>
    </source>
</evidence>
<dbReference type="AlphaFoldDB" id="A0A2Z6NSH0"/>
<dbReference type="Pfam" id="PF07727">
    <property type="entry name" value="RVT_2"/>
    <property type="match status" value="1"/>
</dbReference>
<evidence type="ECO:0000313" key="8">
    <source>
        <dbReference type="Proteomes" id="UP000242715"/>
    </source>
</evidence>